<dbReference type="HAMAP" id="MF_02126">
    <property type="entry name" value="RF_methyltr_PrmC"/>
    <property type="match status" value="1"/>
</dbReference>
<sequence length="335" mass="36400">MPEKRADAGPAGASVAHVLRASGLDNVDARVLLCHALRWPRAFLVTRADERLDVTQPDALRAFQALAARRHAGEPVAQLVGAREFYGRDFQVTPDVLIPRPDTELLVEQALAVIDRHLRLGRADTRPVRVLDLGTGSGAIAVTLAAERPTVEVVATDRSAAALAIARANAAALLGERRRQSIRFIEGDWFEALSVAGIDASFFDVIVSNPPYIHRDDAHLSQGDLRFEPRGALTDDADGLGPLRILTAQAMRWLRHADGTPVTAMPEPVHDATPRYPATSRSQIDHAWPTLLVEHGYDQGESVRALFRASGWQDIRTTQDLGGQDRVTCGRPPGG</sequence>
<organism evidence="8 9">
    <name type="scientific">Robbsia andropogonis</name>
    <dbReference type="NCBI Taxonomy" id="28092"/>
    <lineage>
        <taxon>Bacteria</taxon>
        <taxon>Pseudomonadati</taxon>
        <taxon>Pseudomonadota</taxon>
        <taxon>Betaproteobacteria</taxon>
        <taxon>Burkholderiales</taxon>
        <taxon>Burkholderiaceae</taxon>
        <taxon>Robbsia</taxon>
    </lineage>
</organism>
<keyword evidence="3 5" id="KW-0949">S-adenosyl-L-methionine</keyword>
<feature type="domain" description="Methyltransferase small" evidence="6">
    <location>
        <begin position="129"/>
        <end position="216"/>
    </location>
</feature>
<dbReference type="Pfam" id="PF05175">
    <property type="entry name" value="MTS"/>
    <property type="match status" value="1"/>
</dbReference>
<dbReference type="InterPro" id="IPR050320">
    <property type="entry name" value="N5-glutamine_MTase"/>
</dbReference>
<proteinExistence type="inferred from homology"/>
<keyword evidence="2 5" id="KW-0808">Transferase</keyword>
<dbReference type="Pfam" id="PF17827">
    <property type="entry name" value="PrmC_N"/>
    <property type="match status" value="1"/>
</dbReference>
<evidence type="ECO:0000256" key="2">
    <source>
        <dbReference type="ARBA" id="ARBA00022679"/>
    </source>
</evidence>
<accession>A0A0F5JVA0</accession>
<evidence type="ECO:0000313" key="8">
    <source>
        <dbReference type="EMBL" id="KKB61791.1"/>
    </source>
</evidence>
<dbReference type="GO" id="GO:0003676">
    <property type="term" value="F:nucleic acid binding"/>
    <property type="evidence" value="ECO:0007669"/>
    <property type="project" value="InterPro"/>
</dbReference>
<dbReference type="PATRIC" id="fig|28092.6.peg.5014"/>
<dbReference type="NCBIfam" id="TIGR00536">
    <property type="entry name" value="hemK_fam"/>
    <property type="match status" value="1"/>
</dbReference>
<dbReference type="PANTHER" id="PTHR18895:SF74">
    <property type="entry name" value="MTRF1L RELEASE FACTOR GLUTAMINE METHYLTRANSFERASE"/>
    <property type="match status" value="1"/>
</dbReference>
<dbReference type="InterPro" id="IPR040758">
    <property type="entry name" value="PrmC_N"/>
</dbReference>
<evidence type="ECO:0000256" key="5">
    <source>
        <dbReference type="HAMAP-Rule" id="MF_02126"/>
    </source>
</evidence>
<dbReference type="OrthoDB" id="9800643at2"/>
<name>A0A0F5JVA0_9BURK</name>
<dbReference type="GO" id="GO:0032259">
    <property type="term" value="P:methylation"/>
    <property type="evidence" value="ECO:0007669"/>
    <property type="project" value="UniProtKB-KW"/>
</dbReference>
<dbReference type="InterPro" id="IPR019874">
    <property type="entry name" value="RF_methyltr_PrmC"/>
</dbReference>
<comment type="catalytic activity">
    <reaction evidence="4 5">
        <text>L-glutaminyl-[peptide chain release factor] + S-adenosyl-L-methionine = N(5)-methyl-L-glutaminyl-[peptide chain release factor] + S-adenosyl-L-homocysteine + H(+)</text>
        <dbReference type="Rhea" id="RHEA:42896"/>
        <dbReference type="Rhea" id="RHEA-COMP:10271"/>
        <dbReference type="Rhea" id="RHEA-COMP:10272"/>
        <dbReference type="ChEBI" id="CHEBI:15378"/>
        <dbReference type="ChEBI" id="CHEBI:30011"/>
        <dbReference type="ChEBI" id="CHEBI:57856"/>
        <dbReference type="ChEBI" id="CHEBI:59789"/>
        <dbReference type="ChEBI" id="CHEBI:61891"/>
        <dbReference type="EC" id="2.1.1.297"/>
    </reaction>
</comment>
<dbReference type="NCBIfam" id="TIGR03534">
    <property type="entry name" value="RF_mod_PrmC"/>
    <property type="match status" value="1"/>
</dbReference>
<dbReference type="GO" id="GO:0102559">
    <property type="term" value="F:peptide chain release factor N(5)-glutamine methyltransferase activity"/>
    <property type="evidence" value="ECO:0007669"/>
    <property type="project" value="UniProtKB-EC"/>
</dbReference>
<dbReference type="CDD" id="cd02440">
    <property type="entry name" value="AdoMet_MTases"/>
    <property type="match status" value="1"/>
</dbReference>
<dbReference type="SUPFAM" id="SSF53335">
    <property type="entry name" value="S-adenosyl-L-methionine-dependent methyltransferases"/>
    <property type="match status" value="1"/>
</dbReference>
<dbReference type="Proteomes" id="UP000033618">
    <property type="component" value="Unassembled WGS sequence"/>
</dbReference>
<keyword evidence="1 5" id="KW-0489">Methyltransferase</keyword>
<dbReference type="InterPro" id="IPR002052">
    <property type="entry name" value="DNA_methylase_N6_adenine_CS"/>
</dbReference>
<reference evidence="8 9" key="1">
    <citation type="submission" date="2015-03" db="EMBL/GenBank/DDBJ databases">
        <title>Draft Genome Sequence of Burkholderia andropogonis type strain ICMP2807, isolated from Sorghum bicolor.</title>
        <authorList>
            <person name="Lopes-Santos L."/>
            <person name="Castro D.B."/>
            <person name="Ottoboni L.M."/>
            <person name="Park D."/>
            <person name="Weirc B.S."/>
            <person name="Destefano S.A."/>
        </authorList>
    </citation>
    <scope>NUCLEOTIDE SEQUENCE [LARGE SCALE GENOMIC DNA]</scope>
    <source>
        <strain evidence="8 9">ICMP2807</strain>
    </source>
</reference>
<evidence type="ECO:0000313" key="9">
    <source>
        <dbReference type="Proteomes" id="UP000033618"/>
    </source>
</evidence>
<dbReference type="InterPro" id="IPR007848">
    <property type="entry name" value="Small_mtfrase_dom"/>
</dbReference>
<dbReference type="EC" id="2.1.1.297" evidence="5"/>
<dbReference type="Gene3D" id="3.40.50.150">
    <property type="entry name" value="Vaccinia Virus protein VP39"/>
    <property type="match status" value="1"/>
</dbReference>
<evidence type="ECO:0000256" key="3">
    <source>
        <dbReference type="ARBA" id="ARBA00022691"/>
    </source>
</evidence>
<dbReference type="Gene3D" id="1.10.8.10">
    <property type="entry name" value="DNA helicase RuvA subunit, C-terminal domain"/>
    <property type="match status" value="1"/>
</dbReference>
<dbReference type="RefSeq" id="WP_046153911.1">
    <property type="nucleotide sequence ID" value="NZ_CADFGU010000019.1"/>
</dbReference>
<gene>
    <name evidence="5" type="primary">prmC</name>
    <name evidence="8" type="ORF">WM40_21305</name>
</gene>
<comment type="function">
    <text evidence="5">Methylates the class 1 translation termination release factors RF1/PrfA and RF2/PrfB on the glutamine residue of the universally conserved GGQ motif.</text>
</comment>
<feature type="binding site" evidence="5">
    <location>
        <position position="189"/>
    </location>
    <ligand>
        <name>S-adenosyl-L-methionine</name>
        <dbReference type="ChEBI" id="CHEBI:59789"/>
    </ligand>
</feature>
<dbReference type="PANTHER" id="PTHR18895">
    <property type="entry name" value="HEMK METHYLTRANSFERASE"/>
    <property type="match status" value="1"/>
</dbReference>
<feature type="domain" description="Release factor glutamine methyltransferase N-terminal" evidence="7">
    <location>
        <begin position="16"/>
        <end position="81"/>
    </location>
</feature>
<feature type="binding site" evidence="5">
    <location>
        <position position="209"/>
    </location>
    <ligand>
        <name>S-adenosyl-L-methionine</name>
        <dbReference type="ChEBI" id="CHEBI:59789"/>
    </ligand>
</feature>
<feature type="binding site" evidence="5">
    <location>
        <begin position="209"/>
        <end position="212"/>
    </location>
    <ligand>
        <name>substrate</name>
    </ligand>
</feature>
<feature type="binding site" evidence="5">
    <location>
        <position position="157"/>
    </location>
    <ligand>
        <name>S-adenosyl-L-methionine</name>
        <dbReference type="ChEBI" id="CHEBI:59789"/>
    </ligand>
</feature>
<evidence type="ECO:0000259" key="6">
    <source>
        <dbReference type="Pfam" id="PF05175"/>
    </source>
</evidence>
<dbReference type="PROSITE" id="PS00092">
    <property type="entry name" value="N6_MTASE"/>
    <property type="match status" value="1"/>
</dbReference>
<evidence type="ECO:0000256" key="4">
    <source>
        <dbReference type="ARBA" id="ARBA00048391"/>
    </source>
</evidence>
<evidence type="ECO:0000256" key="1">
    <source>
        <dbReference type="ARBA" id="ARBA00022603"/>
    </source>
</evidence>
<dbReference type="InterPro" id="IPR029063">
    <property type="entry name" value="SAM-dependent_MTases_sf"/>
</dbReference>
<dbReference type="STRING" id="28092.WM40_21305"/>
<dbReference type="InterPro" id="IPR004556">
    <property type="entry name" value="HemK-like"/>
</dbReference>
<comment type="caution">
    <text evidence="8">The sequence shown here is derived from an EMBL/GenBank/DDBJ whole genome shotgun (WGS) entry which is preliminary data.</text>
</comment>
<comment type="similarity">
    <text evidence="5">Belongs to the protein N5-glutamine methyltransferase family. PrmC subfamily.</text>
</comment>
<evidence type="ECO:0000259" key="7">
    <source>
        <dbReference type="Pfam" id="PF17827"/>
    </source>
</evidence>
<feature type="binding site" evidence="5">
    <location>
        <begin position="134"/>
        <end position="138"/>
    </location>
    <ligand>
        <name>S-adenosyl-L-methionine</name>
        <dbReference type="ChEBI" id="CHEBI:59789"/>
    </ligand>
</feature>
<dbReference type="EMBL" id="LAQU01000032">
    <property type="protein sequence ID" value="KKB61791.1"/>
    <property type="molecule type" value="Genomic_DNA"/>
</dbReference>
<keyword evidence="9" id="KW-1185">Reference proteome</keyword>
<dbReference type="AlphaFoldDB" id="A0A0F5JVA0"/>
<protein>
    <recommendedName>
        <fullName evidence="5">Release factor glutamine methyltransferase</fullName>
        <shortName evidence="5">RF MTase</shortName>
        <ecNumber evidence="5">2.1.1.297</ecNumber>
    </recommendedName>
    <alternativeName>
        <fullName evidence="5">N5-glutamine methyltransferase PrmC</fullName>
    </alternativeName>
    <alternativeName>
        <fullName evidence="5">Protein-(glutamine-N5) MTase PrmC</fullName>
    </alternativeName>
    <alternativeName>
        <fullName evidence="5">Protein-glutamine N-methyltransferase PrmC</fullName>
    </alternativeName>
</protein>